<dbReference type="RefSeq" id="WP_078789114.1">
    <property type="nucleotide sequence ID" value="NZ_FUWR01000002.1"/>
</dbReference>
<evidence type="ECO:0000313" key="1">
    <source>
        <dbReference type="EMBL" id="SJZ51021.1"/>
    </source>
</evidence>
<organism evidence="1 2">
    <name type="scientific">Trichlorobacter thiogenes</name>
    <dbReference type="NCBI Taxonomy" id="115783"/>
    <lineage>
        <taxon>Bacteria</taxon>
        <taxon>Pseudomonadati</taxon>
        <taxon>Thermodesulfobacteriota</taxon>
        <taxon>Desulfuromonadia</taxon>
        <taxon>Geobacterales</taxon>
        <taxon>Geobacteraceae</taxon>
        <taxon>Trichlorobacter</taxon>
    </lineage>
</organism>
<dbReference type="STRING" id="115783.SAMN02745119_00827"/>
<dbReference type="EMBL" id="FUWR01000002">
    <property type="protein sequence ID" value="SJZ51021.1"/>
    <property type="molecule type" value="Genomic_DNA"/>
</dbReference>
<name>A0A1T4L8Z6_9BACT</name>
<protein>
    <recommendedName>
        <fullName evidence="3">Lipoprotein</fullName>
    </recommendedName>
</protein>
<keyword evidence="2" id="KW-1185">Reference proteome</keyword>
<gene>
    <name evidence="1" type="ORF">SAMN02745119_00827</name>
</gene>
<reference evidence="2" key="1">
    <citation type="submission" date="2017-02" db="EMBL/GenBank/DDBJ databases">
        <authorList>
            <person name="Varghese N."/>
            <person name="Submissions S."/>
        </authorList>
    </citation>
    <scope>NUCLEOTIDE SEQUENCE [LARGE SCALE GENOMIC DNA]</scope>
    <source>
        <strain evidence="2">ATCC BAA-34</strain>
    </source>
</reference>
<evidence type="ECO:0008006" key="3">
    <source>
        <dbReference type="Google" id="ProtNLM"/>
    </source>
</evidence>
<dbReference type="Proteomes" id="UP000190102">
    <property type="component" value="Unassembled WGS sequence"/>
</dbReference>
<evidence type="ECO:0000313" key="2">
    <source>
        <dbReference type="Proteomes" id="UP000190102"/>
    </source>
</evidence>
<sequence>MPLVPLFRSSYLTVMLLLVALLAGCATSDLQLKPSYQPVGAAKGPGGSLVLASSLEGTVPGVGERIQWILGEVKDTDGKVKGNVTSPTAPTALLRDALQQELLRAGYTVQVAKTVPKDAEYGLVLAASALQLDETRSLIKVEADCRVSFSVEIWVKGAKTNTLSFESRFSDFAVKDREKLHQDVLQKAFASAFKRALPAIVEQLKK</sequence>
<accession>A0A1T4L8Z6</accession>
<dbReference type="OrthoDB" id="5395155at2"/>
<proteinExistence type="predicted"/>
<dbReference type="AlphaFoldDB" id="A0A1T4L8Z6"/>